<organism evidence="2 3">
    <name type="scientific">Leucocoprinus leucothites</name>
    <dbReference type="NCBI Taxonomy" id="201217"/>
    <lineage>
        <taxon>Eukaryota</taxon>
        <taxon>Fungi</taxon>
        <taxon>Dikarya</taxon>
        <taxon>Basidiomycota</taxon>
        <taxon>Agaricomycotina</taxon>
        <taxon>Agaricomycetes</taxon>
        <taxon>Agaricomycetidae</taxon>
        <taxon>Agaricales</taxon>
        <taxon>Agaricineae</taxon>
        <taxon>Agaricaceae</taxon>
        <taxon>Leucocoprinus</taxon>
    </lineage>
</organism>
<comment type="caution">
    <text evidence="2">The sequence shown here is derived from an EMBL/GenBank/DDBJ whole genome shotgun (WGS) entry which is preliminary data.</text>
</comment>
<dbReference type="CDD" id="cd00882">
    <property type="entry name" value="Ras_like_GTPase"/>
    <property type="match status" value="2"/>
</dbReference>
<name>A0A8H5FQI9_9AGAR</name>
<dbReference type="GO" id="GO:0002098">
    <property type="term" value="P:tRNA wobble uridine modification"/>
    <property type="evidence" value="ECO:0007669"/>
    <property type="project" value="TreeGrafter"/>
</dbReference>
<dbReference type="Pfam" id="PF01926">
    <property type="entry name" value="MMR_HSR1"/>
    <property type="match status" value="2"/>
</dbReference>
<dbReference type="PANTHER" id="PTHR42714">
    <property type="entry name" value="TRNA MODIFICATION GTPASE GTPBP3"/>
    <property type="match status" value="1"/>
</dbReference>
<evidence type="ECO:0000313" key="2">
    <source>
        <dbReference type="EMBL" id="KAF5345087.1"/>
    </source>
</evidence>
<dbReference type="SUPFAM" id="SSF52540">
    <property type="entry name" value="P-loop containing nucleoside triphosphate hydrolases"/>
    <property type="match status" value="2"/>
</dbReference>
<feature type="domain" description="G" evidence="1">
    <location>
        <begin position="23"/>
        <end position="135"/>
    </location>
</feature>
<feature type="domain" description="G" evidence="1">
    <location>
        <begin position="224"/>
        <end position="297"/>
    </location>
</feature>
<keyword evidence="3" id="KW-1185">Reference proteome</keyword>
<dbReference type="OrthoDB" id="2611327at2759"/>
<protein>
    <recommendedName>
        <fullName evidence="1">G domain-containing protein</fullName>
    </recommendedName>
</protein>
<accession>A0A8H5FQI9</accession>
<evidence type="ECO:0000313" key="3">
    <source>
        <dbReference type="Proteomes" id="UP000559027"/>
    </source>
</evidence>
<dbReference type="GO" id="GO:0005525">
    <property type="term" value="F:GTP binding"/>
    <property type="evidence" value="ECO:0007669"/>
    <property type="project" value="InterPro"/>
</dbReference>
<dbReference type="PANTHER" id="PTHR42714:SF3">
    <property type="entry name" value="HFLX-TYPE G DOMAIN-CONTAINING PROTEIN"/>
    <property type="match status" value="1"/>
</dbReference>
<sequence>MTESVKSLSSSILRARNAQSKIILVLGASGSGKSSFVKYLADDPDGVTVGDGLASVTMVISPHSTSLLEEQLILVDTPAMGEPGDGISKNVLEWKRRNKFAQKIHGIMVLYDIRKMRWERHVETWALRNELRKMLEVAKDTNFPFYRVILVTNMWAAEEDNCDEYEKQLHRERELIGNFSLLEQEGMRFRRHHNTKETAVDILTALMAELPNEKTISARGRLVIAVIGATRAGKSSFVSALTGDHSIMEEASTTMDDIKEYEVHINGEPVIVIDTPGLDYRPSDREAVFKQLAAWLKAQARLIRRPRIYLDGIVVVHPIVPDDRTGNLIRQSFLIDQSNTLFGDRKSIYDKKDDSAYHRVVLATTMWDKPGIDRQRVEEQEKDMLKREWNIMQAAGAPMMRFENTPESAMRILERIVEERKADDPKYQFRRMRTGIEAIQDDINLLHQELEGIRHGQTELRNGQEALKRLPEWDRVIERVTNIE</sequence>
<dbReference type="GO" id="GO:0005739">
    <property type="term" value="C:mitochondrion"/>
    <property type="evidence" value="ECO:0007669"/>
    <property type="project" value="TreeGrafter"/>
</dbReference>
<reference evidence="2 3" key="1">
    <citation type="journal article" date="2020" name="ISME J.">
        <title>Uncovering the hidden diversity of litter-decomposition mechanisms in mushroom-forming fungi.</title>
        <authorList>
            <person name="Floudas D."/>
            <person name="Bentzer J."/>
            <person name="Ahren D."/>
            <person name="Johansson T."/>
            <person name="Persson P."/>
            <person name="Tunlid A."/>
        </authorList>
    </citation>
    <scope>NUCLEOTIDE SEQUENCE [LARGE SCALE GENOMIC DNA]</scope>
    <source>
        <strain evidence="2 3">CBS 146.42</strain>
    </source>
</reference>
<dbReference type="AlphaFoldDB" id="A0A8H5FQI9"/>
<gene>
    <name evidence="2" type="ORF">D9756_011165</name>
</gene>
<dbReference type="EMBL" id="JAACJO010000051">
    <property type="protein sequence ID" value="KAF5345087.1"/>
    <property type="molecule type" value="Genomic_DNA"/>
</dbReference>
<evidence type="ECO:0000259" key="1">
    <source>
        <dbReference type="Pfam" id="PF01926"/>
    </source>
</evidence>
<dbReference type="Gene3D" id="3.40.50.300">
    <property type="entry name" value="P-loop containing nucleotide triphosphate hydrolases"/>
    <property type="match status" value="2"/>
</dbReference>
<dbReference type="InterPro" id="IPR027417">
    <property type="entry name" value="P-loop_NTPase"/>
</dbReference>
<proteinExistence type="predicted"/>
<dbReference type="InterPro" id="IPR006073">
    <property type="entry name" value="GTP-bd"/>
</dbReference>
<dbReference type="GO" id="GO:0030488">
    <property type="term" value="P:tRNA methylation"/>
    <property type="evidence" value="ECO:0007669"/>
    <property type="project" value="TreeGrafter"/>
</dbReference>
<dbReference type="Proteomes" id="UP000559027">
    <property type="component" value="Unassembled WGS sequence"/>
</dbReference>